<keyword evidence="1" id="KW-0175">Coiled coil</keyword>
<gene>
    <name evidence="3" type="ORF">FME351_LOCUS2698</name>
    <name evidence="4" type="ORF">KIK155_LOCUS14495</name>
    <name evidence="2" type="ORF">TIS948_LOCUS10066</name>
    <name evidence="5" type="ORF">TOA249_LOCUS1902</name>
</gene>
<protein>
    <submittedName>
        <fullName evidence="4">Uncharacterized protein</fullName>
    </submittedName>
</protein>
<evidence type="ECO:0000313" key="6">
    <source>
        <dbReference type="Proteomes" id="UP000663865"/>
    </source>
</evidence>
<sequence length="159" mass="18580">MPKRTSTPSKMNLCSVNSEKHHSVPLKSKKKAMCIQANIIEKDSKIINIFHDVDDIIMRGKYMNDVDFENFVQVHASTSYWKILAERTRIKLEEQIRENRQLHELYDELIQENEQLQVKSDKCEYLTNIFNSIMSEHDSGLELNITGESSDSKQEKSFI</sequence>
<dbReference type="GO" id="GO:0006275">
    <property type="term" value="P:regulation of DNA replication"/>
    <property type="evidence" value="ECO:0007669"/>
    <property type="project" value="InterPro"/>
</dbReference>
<dbReference type="Proteomes" id="UP000663838">
    <property type="component" value="Unassembled WGS sequence"/>
</dbReference>
<dbReference type="Proteomes" id="UP000663869">
    <property type="component" value="Unassembled WGS sequence"/>
</dbReference>
<organism evidence="4 6">
    <name type="scientific">Rotaria socialis</name>
    <dbReference type="NCBI Taxonomy" id="392032"/>
    <lineage>
        <taxon>Eukaryota</taxon>
        <taxon>Metazoa</taxon>
        <taxon>Spiralia</taxon>
        <taxon>Gnathifera</taxon>
        <taxon>Rotifera</taxon>
        <taxon>Eurotatoria</taxon>
        <taxon>Bdelloidea</taxon>
        <taxon>Philodinida</taxon>
        <taxon>Philodinidae</taxon>
        <taxon>Rotaria</taxon>
    </lineage>
</organism>
<accession>A0A818FT97</accession>
<name>A0A818FT97_9BILA</name>
<dbReference type="SUPFAM" id="SSF111469">
    <property type="entry name" value="Geminin coiled-coil domain"/>
    <property type="match status" value="1"/>
</dbReference>
<dbReference type="Proteomes" id="UP000663825">
    <property type="component" value="Unassembled WGS sequence"/>
</dbReference>
<dbReference type="Pfam" id="PF07412">
    <property type="entry name" value="Geminin"/>
    <property type="match status" value="1"/>
</dbReference>
<dbReference type="EMBL" id="CAJNXB010001308">
    <property type="protein sequence ID" value="CAF3157576.1"/>
    <property type="molecule type" value="Genomic_DNA"/>
</dbReference>
<dbReference type="Proteomes" id="UP000663865">
    <property type="component" value="Unassembled WGS sequence"/>
</dbReference>
<feature type="coiled-coil region" evidence="1">
    <location>
        <begin position="85"/>
        <end position="119"/>
    </location>
</feature>
<comment type="caution">
    <text evidence="4">The sequence shown here is derived from an EMBL/GenBank/DDBJ whole genome shotgun (WGS) entry which is preliminary data.</text>
</comment>
<dbReference type="EMBL" id="CAJOBS010000057">
    <property type="protein sequence ID" value="CAF4482153.1"/>
    <property type="molecule type" value="Genomic_DNA"/>
</dbReference>
<dbReference type="Gene3D" id="1.20.5.1180">
    <property type="entry name" value="Geminin coiled-coil domain"/>
    <property type="match status" value="1"/>
</dbReference>
<dbReference type="InterPro" id="IPR022786">
    <property type="entry name" value="Geminin/Multicilin"/>
</dbReference>
<evidence type="ECO:0000313" key="2">
    <source>
        <dbReference type="EMBL" id="CAF3157576.1"/>
    </source>
</evidence>
<dbReference type="AlphaFoldDB" id="A0A818FT97"/>
<evidence type="ECO:0000313" key="4">
    <source>
        <dbReference type="EMBL" id="CAF3480873.1"/>
    </source>
</evidence>
<evidence type="ECO:0000313" key="3">
    <source>
        <dbReference type="EMBL" id="CAF3332340.1"/>
    </source>
</evidence>
<evidence type="ECO:0000256" key="1">
    <source>
        <dbReference type="SAM" id="Coils"/>
    </source>
</evidence>
<dbReference type="EMBL" id="CAJNYU010000157">
    <property type="protein sequence ID" value="CAF3332340.1"/>
    <property type="molecule type" value="Genomic_DNA"/>
</dbReference>
<reference evidence="4" key="1">
    <citation type="submission" date="2021-02" db="EMBL/GenBank/DDBJ databases">
        <authorList>
            <person name="Nowell W R."/>
        </authorList>
    </citation>
    <scope>NUCLEOTIDE SEQUENCE</scope>
</reference>
<dbReference type="EMBL" id="CAJNYV010002449">
    <property type="protein sequence ID" value="CAF3480873.1"/>
    <property type="molecule type" value="Genomic_DNA"/>
</dbReference>
<proteinExistence type="predicted"/>
<dbReference type="OrthoDB" id="10043826at2759"/>
<evidence type="ECO:0000313" key="5">
    <source>
        <dbReference type="EMBL" id="CAF4482153.1"/>
    </source>
</evidence>